<evidence type="ECO:0000313" key="2">
    <source>
        <dbReference type="EMBL" id="GAA2810265.1"/>
    </source>
</evidence>
<dbReference type="EMBL" id="BAAAUX010000021">
    <property type="protein sequence ID" value="GAA2810265.1"/>
    <property type="molecule type" value="Genomic_DNA"/>
</dbReference>
<sequence>MRNPLDHVSSDFWQVTKDFDTLCLMIPEKPGPGQALNPITGQLVAIREIDIARIKNVADQSWGGDDVSGSLKHAAEQSVQMINDAKAYAAEGWHGRDFVAFTERLESLRKAIEKAIEPAEEMAESLKKLASALEETLADTITTIAGFGALISTLVGVASAAAVIPEPTVSKVVALVAAILAAVFSAVSFVGAILKGNETRQKAASAVIQECTDTVNALKAG</sequence>
<keyword evidence="1" id="KW-0812">Transmembrane</keyword>
<keyword evidence="3" id="KW-1185">Reference proteome</keyword>
<protein>
    <recommendedName>
        <fullName evidence="4">ESX-1 secretion-associated protein EspA/EspE-like domain-containing protein</fullName>
    </recommendedName>
</protein>
<evidence type="ECO:0000313" key="3">
    <source>
        <dbReference type="Proteomes" id="UP001500979"/>
    </source>
</evidence>
<feature type="transmembrane region" description="Helical" evidence="1">
    <location>
        <begin position="172"/>
        <end position="194"/>
    </location>
</feature>
<organism evidence="2 3">
    <name type="scientific">Saccharopolyspora taberi</name>
    <dbReference type="NCBI Taxonomy" id="60895"/>
    <lineage>
        <taxon>Bacteria</taxon>
        <taxon>Bacillati</taxon>
        <taxon>Actinomycetota</taxon>
        <taxon>Actinomycetes</taxon>
        <taxon>Pseudonocardiales</taxon>
        <taxon>Pseudonocardiaceae</taxon>
        <taxon>Saccharopolyspora</taxon>
    </lineage>
</organism>
<dbReference type="Proteomes" id="UP001500979">
    <property type="component" value="Unassembled WGS sequence"/>
</dbReference>
<proteinExistence type="predicted"/>
<keyword evidence="1" id="KW-1133">Transmembrane helix</keyword>
<accession>A0ABN3VKM1</accession>
<evidence type="ECO:0008006" key="4">
    <source>
        <dbReference type="Google" id="ProtNLM"/>
    </source>
</evidence>
<gene>
    <name evidence="2" type="ORF">GCM10010470_51950</name>
</gene>
<comment type="caution">
    <text evidence="2">The sequence shown here is derived from an EMBL/GenBank/DDBJ whole genome shotgun (WGS) entry which is preliminary data.</text>
</comment>
<dbReference type="Gene3D" id="1.10.287.1060">
    <property type="entry name" value="ESAT-6-like"/>
    <property type="match status" value="1"/>
</dbReference>
<keyword evidence="1" id="KW-0472">Membrane</keyword>
<feature type="transmembrane region" description="Helical" evidence="1">
    <location>
        <begin position="137"/>
        <end position="160"/>
    </location>
</feature>
<evidence type="ECO:0000256" key="1">
    <source>
        <dbReference type="SAM" id="Phobius"/>
    </source>
</evidence>
<name>A0ABN3VKM1_9PSEU</name>
<reference evidence="2 3" key="1">
    <citation type="journal article" date="2019" name="Int. J. Syst. Evol. Microbiol.">
        <title>The Global Catalogue of Microorganisms (GCM) 10K type strain sequencing project: providing services to taxonomists for standard genome sequencing and annotation.</title>
        <authorList>
            <consortium name="The Broad Institute Genomics Platform"/>
            <consortium name="The Broad Institute Genome Sequencing Center for Infectious Disease"/>
            <person name="Wu L."/>
            <person name="Ma J."/>
        </authorList>
    </citation>
    <scope>NUCLEOTIDE SEQUENCE [LARGE SCALE GENOMIC DNA]</scope>
    <source>
        <strain evidence="2 3">JCM 9383</strain>
    </source>
</reference>